<evidence type="ECO:0000256" key="7">
    <source>
        <dbReference type="ARBA" id="ARBA00022989"/>
    </source>
</evidence>
<dbReference type="GO" id="GO:0004190">
    <property type="term" value="F:aspartic-type endopeptidase activity"/>
    <property type="evidence" value="ECO:0007669"/>
    <property type="project" value="UniProtKB-UniRule"/>
</dbReference>
<feature type="transmembrane region" description="Helical" evidence="9">
    <location>
        <begin position="7"/>
        <end position="24"/>
    </location>
</feature>
<gene>
    <name evidence="9 12" type="primary">lspA</name>
    <name evidence="12" type="ORF">H9734_01840</name>
</gene>
<keyword evidence="3 9" id="KW-0645">Protease</keyword>
<dbReference type="GO" id="GO:0006508">
    <property type="term" value="P:proteolysis"/>
    <property type="evidence" value="ECO:0007669"/>
    <property type="project" value="UniProtKB-KW"/>
</dbReference>
<dbReference type="PANTHER" id="PTHR33695">
    <property type="entry name" value="LIPOPROTEIN SIGNAL PEPTIDASE"/>
    <property type="match status" value="1"/>
</dbReference>
<feature type="active site" evidence="9">
    <location>
        <position position="140"/>
    </location>
</feature>
<evidence type="ECO:0000313" key="13">
    <source>
        <dbReference type="Proteomes" id="UP000886890"/>
    </source>
</evidence>
<evidence type="ECO:0000256" key="1">
    <source>
        <dbReference type="ARBA" id="ARBA00006139"/>
    </source>
</evidence>
<comment type="function">
    <text evidence="9 10">This protein specifically catalyzes the removal of signal peptides from prolipoproteins.</text>
</comment>
<keyword evidence="6 9" id="KW-0378">Hydrolase</keyword>
<evidence type="ECO:0000256" key="8">
    <source>
        <dbReference type="ARBA" id="ARBA00023136"/>
    </source>
</evidence>
<evidence type="ECO:0000256" key="10">
    <source>
        <dbReference type="RuleBase" id="RU000594"/>
    </source>
</evidence>
<evidence type="ECO:0000256" key="5">
    <source>
        <dbReference type="ARBA" id="ARBA00022750"/>
    </source>
</evidence>
<proteinExistence type="inferred from homology"/>
<sequence>MRSKRNSGVFYLVGVVLAVFLFWLDQWTKQLAVAHLKGREDISLIPGALKLHYLENHGAAFGILQNQQWLFAVLTVVILAAVIYVIVRMPKTHHYLPVFLLCFVLIAGALGNFYDRIVNHYVVDFIYFCLIDFPIFNLADIYVTCSLFVFLLFFLILYKEEDFQFLKLG</sequence>
<feature type="transmembrane region" description="Helical" evidence="9">
    <location>
        <begin position="125"/>
        <end position="158"/>
    </location>
</feature>
<comment type="caution">
    <text evidence="12">The sequence shown here is derived from an EMBL/GenBank/DDBJ whole genome shotgun (WGS) entry which is preliminary data.</text>
</comment>
<evidence type="ECO:0000256" key="6">
    <source>
        <dbReference type="ARBA" id="ARBA00022801"/>
    </source>
</evidence>
<comment type="similarity">
    <text evidence="1 9 11">Belongs to the peptidase A8 family.</text>
</comment>
<organism evidence="12 13">
    <name type="scientific">Candidatus Fusicatenibacter merdavium</name>
    <dbReference type="NCBI Taxonomy" id="2838600"/>
    <lineage>
        <taxon>Bacteria</taxon>
        <taxon>Bacillati</taxon>
        <taxon>Bacillota</taxon>
        <taxon>Clostridia</taxon>
        <taxon>Lachnospirales</taxon>
        <taxon>Lachnospiraceae</taxon>
        <taxon>Fusicatenibacter</taxon>
    </lineage>
</organism>
<dbReference type="EC" id="3.4.23.36" evidence="9"/>
<dbReference type="PRINTS" id="PR00781">
    <property type="entry name" value="LIPOSIGPTASE"/>
</dbReference>
<evidence type="ECO:0000256" key="9">
    <source>
        <dbReference type="HAMAP-Rule" id="MF_00161"/>
    </source>
</evidence>
<accession>A0A9D2BH26</accession>
<keyword evidence="8 9" id="KW-0472">Membrane</keyword>
<keyword evidence="7 9" id="KW-1133">Transmembrane helix</keyword>
<dbReference type="InterPro" id="IPR001872">
    <property type="entry name" value="Peptidase_A8"/>
</dbReference>
<keyword evidence="2 9" id="KW-1003">Cell membrane</keyword>
<dbReference type="GO" id="GO:0005886">
    <property type="term" value="C:plasma membrane"/>
    <property type="evidence" value="ECO:0007669"/>
    <property type="project" value="UniProtKB-SubCell"/>
</dbReference>
<reference evidence="12" key="2">
    <citation type="submission" date="2021-04" db="EMBL/GenBank/DDBJ databases">
        <authorList>
            <person name="Gilroy R."/>
        </authorList>
    </citation>
    <scope>NUCLEOTIDE SEQUENCE</scope>
    <source>
        <strain evidence="12">CHK183-1962</strain>
    </source>
</reference>
<dbReference type="EMBL" id="DXEK01000027">
    <property type="protein sequence ID" value="HIX76330.1"/>
    <property type="molecule type" value="Genomic_DNA"/>
</dbReference>
<dbReference type="PANTHER" id="PTHR33695:SF1">
    <property type="entry name" value="LIPOPROTEIN SIGNAL PEPTIDASE"/>
    <property type="match status" value="1"/>
</dbReference>
<evidence type="ECO:0000256" key="3">
    <source>
        <dbReference type="ARBA" id="ARBA00022670"/>
    </source>
</evidence>
<dbReference type="Proteomes" id="UP000886890">
    <property type="component" value="Unassembled WGS sequence"/>
</dbReference>
<dbReference type="NCBIfam" id="TIGR00077">
    <property type="entry name" value="lspA"/>
    <property type="match status" value="1"/>
</dbReference>
<keyword evidence="4 9" id="KW-0812">Transmembrane</keyword>
<protein>
    <recommendedName>
        <fullName evidence="9">Lipoprotein signal peptidase</fullName>
        <ecNumber evidence="9">3.4.23.36</ecNumber>
    </recommendedName>
    <alternativeName>
        <fullName evidence="9">Prolipoprotein signal peptidase</fullName>
    </alternativeName>
    <alternativeName>
        <fullName evidence="9">Signal peptidase II</fullName>
        <shortName evidence="9">SPase II</shortName>
    </alternativeName>
</protein>
<dbReference type="Pfam" id="PF01252">
    <property type="entry name" value="Peptidase_A8"/>
    <property type="match status" value="1"/>
</dbReference>
<name>A0A9D2BH26_9FIRM</name>
<feature type="transmembrane region" description="Helical" evidence="9">
    <location>
        <begin position="94"/>
        <end position="113"/>
    </location>
</feature>
<keyword evidence="5 9" id="KW-0064">Aspartyl protease</keyword>
<dbReference type="PROSITE" id="PS00855">
    <property type="entry name" value="SPASE_II"/>
    <property type="match status" value="1"/>
</dbReference>
<comment type="pathway">
    <text evidence="9">Protein modification; lipoprotein biosynthesis (signal peptide cleavage).</text>
</comment>
<dbReference type="HAMAP" id="MF_00161">
    <property type="entry name" value="LspA"/>
    <property type="match status" value="1"/>
</dbReference>
<comment type="subcellular location">
    <subcellularLocation>
        <location evidence="9">Cell membrane</location>
        <topology evidence="9">Multi-pass membrane protein</topology>
    </subcellularLocation>
</comment>
<dbReference type="AlphaFoldDB" id="A0A9D2BH26"/>
<evidence type="ECO:0000313" key="12">
    <source>
        <dbReference type="EMBL" id="HIX76330.1"/>
    </source>
</evidence>
<feature type="transmembrane region" description="Helical" evidence="9">
    <location>
        <begin position="69"/>
        <end position="87"/>
    </location>
</feature>
<comment type="catalytic activity">
    <reaction evidence="9 10">
        <text>Release of signal peptides from bacterial membrane prolipoproteins. Hydrolyzes -Xaa-Yaa-Zaa-|-(S,diacylglyceryl)Cys-, in which Xaa is hydrophobic (preferably Leu), and Yaa (Ala or Ser) and Zaa (Gly or Ala) have small, neutral side chains.</text>
        <dbReference type="EC" id="3.4.23.36"/>
    </reaction>
</comment>
<evidence type="ECO:0000256" key="2">
    <source>
        <dbReference type="ARBA" id="ARBA00022475"/>
    </source>
</evidence>
<evidence type="ECO:0000256" key="11">
    <source>
        <dbReference type="RuleBase" id="RU004181"/>
    </source>
</evidence>
<reference evidence="12" key="1">
    <citation type="journal article" date="2021" name="PeerJ">
        <title>Extensive microbial diversity within the chicken gut microbiome revealed by metagenomics and culture.</title>
        <authorList>
            <person name="Gilroy R."/>
            <person name="Ravi A."/>
            <person name="Getino M."/>
            <person name="Pursley I."/>
            <person name="Horton D.L."/>
            <person name="Alikhan N.F."/>
            <person name="Baker D."/>
            <person name="Gharbi K."/>
            <person name="Hall N."/>
            <person name="Watson M."/>
            <person name="Adriaenssens E.M."/>
            <person name="Foster-Nyarko E."/>
            <person name="Jarju S."/>
            <person name="Secka A."/>
            <person name="Antonio M."/>
            <person name="Oren A."/>
            <person name="Chaudhuri R.R."/>
            <person name="La Ragione R."/>
            <person name="Hildebrand F."/>
            <person name="Pallen M.J."/>
        </authorList>
    </citation>
    <scope>NUCLEOTIDE SEQUENCE</scope>
    <source>
        <strain evidence="12">CHK183-1962</strain>
    </source>
</reference>
<feature type="active site" evidence="9">
    <location>
        <position position="124"/>
    </location>
</feature>
<evidence type="ECO:0000256" key="4">
    <source>
        <dbReference type="ARBA" id="ARBA00022692"/>
    </source>
</evidence>